<dbReference type="Pfam" id="PF02254">
    <property type="entry name" value="TrkA_N"/>
    <property type="match status" value="1"/>
</dbReference>
<dbReference type="Pfam" id="PF07885">
    <property type="entry name" value="Ion_trans_2"/>
    <property type="match status" value="1"/>
</dbReference>
<dbReference type="RefSeq" id="WP_307237441.1">
    <property type="nucleotide sequence ID" value="NZ_JAUSUZ010000001.1"/>
</dbReference>
<keyword evidence="4" id="KW-0813">Transport</keyword>
<dbReference type="PANTHER" id="PTHR43833:SF9">
    <property type="entry name" value="POTASSIUM CHANNEL PROTEIN YUGO-RELATED"/>
    <property type="match status" value="1"/>
</dbReference>
<dbReference type="InterPro" id="IPR003148">
    <property type="entry name" value="RCK_N"/>
</dbReference>
<feature type="domain" description="RCK N-terminal" evidence="3">
    <location>
        <begin position="125"/>
        <end position="245"/>
    </location>
</feature>
<feature type="transmembrane region" description="Helical" evidence="2">
    <location>
        <begin position="20"/>
        <end position="39"/>
    </location>
</feature>
<dbReference type="SUPFAM" id="SSF81324">
    <property type="entry name" value="Voltage-gated potassium channels"/>
    <property type="match status" value="1"/>
</dbReference>
<feature type="transmembrane region" description="Helical" evidence="2">
    <location>
        <begin position="82"/>
        <end position="107"/>
    </location>
</feature>
<keyword evidence="4" id="KW-0406">Ion transport</keyword>
<dbReference type="EMBL" id="JAUSUZ010000001">
    <property type="protein sequence ID" value="MDQ0365156.1"/>
    <property type="molecule type" value="Genomic_DNA"/>
</dbReference>
<dbReference type="Gene3D" id="1.10.287.70">
    <property type="match status" value="1"/>
</dbReference>
<dbReference type="PANTHER" id="PTHR43833">
    <property type="entry name" value="POTASSIUM CHANNEL PROTEIN 2-RELATED-RELATED"/>
    <property type="match status" value="1"/>
</dbReference>
<keyword evidence="2" id="KW-1133">Transmembrane helix</keyword>
<comment type="subcellular location">
    <subcellularLocation>
        <location evidence="1">Cell membrane</location>
        <topology evidence="1">Multi-pass membrane protein</topology>
    </subcellularLocation>
</comment>
<name>A0AAE3VWS1_9ACTN</name>
<protein>
    <submittedName>
        <fullName evidence="4">Voltage-gated potassium channel</fullName>
    </submittedName>
</protein>
<proteinExistence type="predicted"/>
<evidence type="ECO:0000256" key="2">
    <source>
        <dbReference type="SAM" id="Phobius"/>
    </source>
</evidence>
<organism evidence="4 5">
    <name type="scientific">Catenuloplanes indicus</name>
    <dbReference type="NCBI Taxonomy" id="137267"/>
    <lineage>
        <taxon>Bacteria</taxon>
        <taxon>Bacillati</taxon>
        <taxon>Actinomycetota</taxon>
        <taxon>Actinomycetes</taxon>
        <taxon>Micromonosporales</taxon>
        <taxon>Micromonosporaceae</taxon>
        <taxon>Catenuloplanes</taxon>
    </lineage>
</organism>
<dbReference type="Proteomes" id="UP001240236">
    <property type="component" value="Unassembled WGS sequence"/>
</dbReference>
<sequence>MDQDGVRLPPSRIGPVATMGRRLALALATVAAMSVTVLLDRDGYRDGHDGSVSVLDAVYYAGVSLSTTGYGDIVPVSDPARLVNVVVIMPLRVFFLALLVGTTFEVLTQRTRQQWKLNRWRSRLHGHTVVVGYGIKGRAAIQALREGAAPGDRFVVIDASAATAREAIEDGHAAVIGDATRSMILAQAGVGSAARVVVAADRDDTAALVTLSVRQLNADAPIAVAVRASENVPLLRRSGATTVITSSDAAGRLLGLSAQSPAASDVIGDLLVQGHGLHLVDRQVAEHEVGLSPAQCGDVVLAVVRDEVLIRFDRIGVFAAGDRLIQVRTRS</sequence>
<dbReference type="PROSITE" id="PS51201">
    <property type="entry name" value="RCK_N"/>
    <property type="match status" value="1"/>
</dbReference>
<reference evidence="4 5" key="1">
    <citation type="submission" date="2023-07" db="EMBL/GenBank/DDBJ databases">
        <title>Sequencing the genomes of 1000 actinobacteria strains.</title>
        <authorList>
            <person name="Klenk H.-P."/>
        </authorList>
    </citation>
    <scope>NUCLEOTIDE SEQUENCE [LARGE SCALE GENOMIC DNA]</scope>
    <source>
        <strain evidence="4 5">DSM 44709</strain>
    </source>
</reference>
<dbReference type="Gene3D" id="3.40.50.720">
    <property type="entry name" value="NAD(P)-binding Rossmann-like Domain"/>
    <property type="match status" value="1"/>
</dbReference>
<gene>
    <name evidence="4" type="ORF">J2S42_001825</name>
</gene>
<keyword evidence="2" id="KW-0472">Membrane</keyword>
<accession>A0AAE3VWS1</accession>
<evidence type="ECO:0000259" key="3">
    <source>
        <dbReference type="PROSITE" id="PS51201"/>
    </source>
</evidence>
<keyword evidence="2" id="KW-0812">Transmembrane</keyword>
<dbReference type="InterPro" id="IPR013099">
    <property type="entry name" value="K_chnl_dom"/>
</dbReference>
<dbReference type="GO" id="GO:0034220">
    <property type="term" value="P:monoatomic ion transmembrane transport"/>
    <property type="evidence" value="ECO:0007669"/>
    <property type="project" value="UniProtKB-KW"/>
</dbReference>
<dbReference type="InterPro" id="IPR050721">
    <property type="entry name" value="Trk_Ktr_HKT_K-transport"/>
</dbReference>
<evidence type="ECO:0000313" key="5">
    <source>
        <dbReference type="Proteomes" id="UP001240236"/>
    </source>
</evidence>
<keyword evidence="5" id="KW-1185">Reference proteome</keyword>
<keyword evidence="4" id="KW-0407">Ion channel</keyword>
<evidence type="ECO:0000313" key="4">
    <source>
        <dbReference type="EMBL" id="MDQ0365156.1"/>
    </source>
</evidence>
<evidence type="ECO:0000256" key="1">
    <source>
        <dbReference type="ARBA" id="ARBA00004651"/>
    </source>
</evidence>
<dbReference type="AlphaFoldDB" id="A0AAE3VWS1"/>
<dbReference type="GO" id="GO:0005886">
    <property type="term" value="C:plasma membrane"/>
    <property type="evidence" value="ECO:0007669"/>
    <property type="project" value="UniProtKB-SubCell"/>
</dbReference>
<dbReference type="InterPro" id="IPR036291">
    <property type="entry name" value="NAD(P)-bd_dom_sf"/>
</dbReference>
<dbReference type="GO" id="GO:0006813">
    <property type="term" value="P:potassium ion transport"/>
    <property type="evidence" value="ECO:0007669"/>
    <property type="project" value="InterPro"/>
</dbReference>
<comment type="caution">
    <text evidence="4">The sequence shown here is derived from an EMBL/GenBank/DDBJ whole genome shotgun (WGS) entry which is preliminary data.</text>
</comment>
<dbReference type="SUPFAM" id="SSF51735">
    <property type="entry name" value="NAD(P)-binding Rossmann-fold domains"/>
    <property type="match status" value="1"/>
</dbReference>